<organism evidence="2 3">
    <name type="scientific">Dimargaris cristalligena</name>
    <dbReference type="NCBI Taxonomy" id="215637"/>
    <lineage>
        <taxon>Eukaryota</taxon>
        <taxon>Fungi</taxon>
        <taxon>Fungi incertae sedis</taxon>
        <taxon>Zoopagomycota</taxon>
        <taxon>Kickxellomycotina</taxon>
        <taxon>Dimargaritomycetes</taxon>
        <taxon>Dimargaritales</taxon>
        <taxon>Dimargaritaceae</taxon>
        <taxon>Dimargaris</taxon>
    </lineage>
</organism>
<feature type="region of interest" description="Disordered" evidence="1">
    <location>
        <begin position="91"/>
        <end position="135"/>
    </location>
</feature>
<dbReference type="EMBL" id="ML003360">
    <property type="protein sequence ID" value="RKP34101.1"/>
    <property type="molecule type" value="Genomic_DNA"/>
</dbReference>
<proteinExistence type="predicted"/>
<protein>
    <submittedName>
        <fullName evidence="2">Uncharacterized protein</fullName>
    </submittedName>
</protein>
<sequence>MNDSDVNELPKIEKYPDVDYPGNQLASIGRFSYSEESSLYGMMNTGSYQGSPVIDPKLLRDQSGIDWDPAVASILDPGDYSLLRQVKEAAEIDSNGQHYQQPPPAEPIRQDNHSVMPNKRKLLVSDPVESSTTVP</sequence>
<evidence type="ECO:0000256" key="1">
    <source>
        <dbReference type="SAM" id="MobiDB-lite"/>
    </source>
</evidence>
<dbReference type="Proteomes" id="UP000268162">
    <property type="component" value="Unassembled WGS sequence"/>
</dbReference>
<evidence type="ECO:0000313" key="3">
    <source>
        <dbReference type="Proteomes" id="UP000268162"/>
    </source>
</evidence>
<evidence type="ECO:0000313" key="2">
    <source>
        <dbReference type="EMBL" id="RKP34101.1"/>
    </source>
</evidence>
<name>A0A4P9ZNC5_9FUNG</name>
<dbReference type="AlphaFoldDB" id="A0A4P9ZNC5"/>
<reference evidence="3" key="1">
    <citation type="journal article" date="2018" name="Nat. Microbiol.">
        <title>Leveraging single-cell genomics to expand the fungal tree of life.</title>
        <authorList>
            <person name="Ahrendt S.R."/>
            <person name="Quandt C.A."/>
            <person name="Ciobanu D."/>
            <person name="Clum A."/>
            <person name="Salamov A."/>
            <person name="Andreopoulos B."/>
            <person name="Cheng J.F."/>
            <person name="Woyke T."/>
            <person name="Pelin A."/>
            <person name="Henrissat B."/>
            <person name="Reynolds N.K."/>
            <person name="Benny G.L."/>
            <person name="Smith M.E."/>
            <person name="James T.Y."/>
            <person name="Grigoriev I.V."/>
        </authorList>
    </citation>
    <scope>NUCLEOTIDE SEQUENCE [LARGE SCALE GENOMIC DNA]</scope>
    <source>
        <strain evidence="3">RSA 468</strain>
    </source>
</reference>
<gene>
    <name evidence="2" type="ORF">BJ085DRAFT_32071</name>
</gene>
<accession>A0A4P9ZNC5</accession>
<keyword evidence="3" id="KW-1185">Reference proteome</keyword>